<feature type="region of interest" description="Disordered" evidence="1">
    <location>
        <begin position="793"/>
        <end position="828"/>
    </location>
</feature>
<reference evidence="2 3" key="1">
    <citation type="submission" date="2024-04" db="EMBL/GenBank/DDBJ databases">
        <authorList>
            <person name="Waldvogel A.-M."/>
            <person name="Schoenle A."/>
        </authorList>
    </citation>
    <scope>NUCLEOTIDE SEQUENCE [LARGE SCALE GENOMIC DNA]</scope>
</reference>
<feature type="compositionally biased region" description="Pro residues" evidence="1">
    <location>
        <begin position="38"/>
        <end position="57"/>
    </location>
</feature>
<organism evidence="2 3">
    <name type="scientific">Knipowitschia caucasica</name>
    <name type="common">Caucasian dwarf goby</name>
    <name type="synonym">Pomatoschistus caucasicus</name>
    <dbReference type="NCBI Taxonomy" id="637954"/>
    <lineage>
        <taxon>Eukaryota</taxon>
        <taxon>Metazoa</taxon>
        <taxon>Chordata</taxon>
        <taxon>Craniata</taxon>
        <taxon>Vertebrata</taxon>
        <taxon>Euteleostomi</taxon>
        <taxon>Actinopterygii</taxon>
        <taxon>Neopterygii</taxon>
        <taxon>Teleostei</taxon>
        <taxon>Neoteleostei</taxon>
        <taxon>Acanthomorphata</taxon>
        <taxon>Gobiaria</taxon>
        <taxon>Gobiiformes</taxon>
        <taxon>Gobioidei</taxon>
        <taxon>Gobiidae</taxon>
        <taxon>Gobiinae</taxon>
        <taxon>Knipowitschia</taxon>
    </lineage>
</organism>
<feature type="compositionally biased region" description="Pro residues" evidence="1">
    <location>
        <begin position="484"/>
        <end position="496"/>
    </location>
</feature>
<feature type="region of interest" description="Disordered" evidence="1">
    <location>
        <begin position="124"/>
        <end position="161"/>
    </location>
</feature>
<feature type="region of interest" description="Disordered" evidence="1">
    <location>
        <begin position="551"/>
        <end position="629"/>
    </location>
</feature>
<feature type="region of interest" description="Disordered" evidence="1">
    <location>
        <begin position="663"/>
        <end position="699"/>
    </location>
</feature>
<protein>
    <submittedName>
        <fullName evidence="2">Uncharacterized protein</fullName>
    </submittedName>
</protein>
<accession>A0AAV2KGV8</accession>
<gene>
    <name evidence="2" type="ORF">KC01_LOCUS17173</name>
</gene>
<dbReference type="Proteomes" id="UP001497482">
    <property type="component" value="Chromosome 17"/>
</dbReference>
<feature type="compositionally biased region" description="Polar residues" evidence="1">
    <location>
        <begin position="142"/>
        <end position="156"/>
    </location>
</feature>
<feature type="compositionally biased region" description="Low complexity" evidence="1">
    <location>
        <begin position="595"/>
        <end position="608"/>
    </location>
</feature>
<dbReference type="AlphaFoldDB" id="A0AAV2KGV8"/>
<dbReference type="GO" id="GO:0031267">
    <property type="term" value="F:small GTPase binding"/>
    <property type="evidence" value="ECO:0007669"/>
    <property type="project" value="TreeGrafter"/>
</dbReference>
<sequence length="828" mass="91090">MQPDDEDIYQMFVPSEPSHPQRPLRASPRPASWHQEPVPGPHQEPVPAPSVEAPPPGKLVRRASSGGEKASEQSPDSDLCCSLDTVHTESSSNDFSASSSSEHLDHVENVYDNIHFQDLQRMGLVRREHQQEPVEDTGIKPESSSESTRLSTQEATRTSELKMEENVYDTVCFQELPAKDSYVDMEHDVESLLVSEQDLAESLKDFASEESLQFEDEANNNVTSCWSDLDLSSSGASDTLHRHKGDRMSERVDEIWNDLENYIKVNEKKPVRLPAAFPVNKSPKKKLTSKSLCQTCSPPSRKPSTVSIPVLTVPDIEVTAEEEVAQTSTTPEPQPGTVTSLRNRLVRLSSGSFRLDEDDDLVELSPKSPLPKDLLFPGELASLDLPLASSSLLLGDSADFSSELDKSRSRVFLMARQYSQKIKKANQLLRMRSMDPGDTCPRARAEKKQKDLAAILEEKKQGGAAIGARIAEYSQLYDQVLFPPGSPFGPPPPASPSHPHHLSSSPSHPHHLSSSPSHPHHLSSSPSLPETCSDQDWLHSTYSNRELASFMTSSTPLRPPLPPSPAPKALPAAPKASSTAPKASSTAPKAPPAAPKASSTAPKALPAAPKAPPAAPKAPPAAPKALAPPSQRWSSCVSAQCEEEDHVYSTIKRHSSFNTTLFARDQPRSETKKTNRCSGHFPSLGRTGRHHSLPESSDITDGKQVQLLNRNSALSIFAATQNYLVNFKDHGEDDDDYVEIRSEDETEPDPNPKLEQRPPRGLSHSLPGTPVRTCESLSALQRHHLEKYLWTEQPRMVQPRMDQPRMDQPRMVQSLREKLQCLSSSSFA</sequence>
<evidence type="ECO:0000256" key="1">
    <source>
        <dbReference type="SAM" id="MobiDB-lite"/>
    </source>
</evidence>
<feature type="compositionally biased region" description="Pro residues" evidence="1">
    <location>
        <begin position="609"/>
        <end position="622"/>
    </location>
</feature>
<feature type="region of interest" description="Disordered" evidence="1">
    <location>
        <begin position="484"/>
        <end position="533"/>
    </location>
</feature>
<name>A0AAV2KGV8_KNICA</name>
<dbReference type="GO" id="GO:0005085">
    <property type="term" value="F:guanyl-nucleotide exchange factor activity"/>
    <property type="evidence" value="ECO:0007669"/>
    <property type="project" value="TreeGrafter"/>
</dbReference>
<feature type="compositionally biased region" description="Low complexity" evidence="1">
    <location>
        <begin position="90"/>
        <end position="101"/>
    </location>
</feature>
<feature type="region of interest" description="Disordered" evidence="1">
    <location>
        <begin position="1"/>
        <end position="102"/>
    </location>
</feature>
<feature type="compositionally biased region" description="Low complexity" evidence="1">
    <location>
        <begin position="502"/>
        <end position="529"/>
    </location>
</feature>
<dbReference type="EMBL" id="OZ035839">
    <property type="protein sequence ID" value="CAL1587205.1"/>
    <property type="molecule type" value="Genomic_DNA"/>
</dbReference>
<dbReference type="PANTHER" id="PTHR45924">
    <property type="entry name" value="FI17866P1"/>
    <property type="match status" value="1"/>
</dbReference>
<proteinExistence type="predicted"/>
<feature type="compositionally biased region" description="Polar residues" evidence="1">
    <location>
        <begin position="325"/>
        <end position="340"/>
    </location>
</feature>
<evidence type="ECO:0000313" key="2">
    <source>
        <dbReference type="EMBL" id="CAL1587205.1"/>
    </source>
</evidence>
<dbReference type="PANTHER" id="PTHR45924:SF1">
    <property type="entry name" value="PLECKSTRIN HOMOLOGY DOMAIN-CONTAINING FAMILY G MEMBER 1"/>
    <property type="match status" value="1"/>
</dbReference>
<feature type="region of interest" description="Disordered" evidence="1">
    <location>
        <begin position="741"/>
        <end position="768"/>
    </location>
</feature>
<keyword evidence="3" id="KW-1185">Reference proteome</keyword>
<evidence type="ECO:0000313" key="3">
    <source>
        <dbReference type="Proteomes" id="UP001497482"/>
    </source>
</evidence>
<feature type="compositionally biased region" description="Pro residues" evidence="1">
    <location>
        <begin position="557"/>
        <end position="568"/>
    </location>
</feature>
<feature type="compositionally biased region" description="Low complexity" evidence="1">
    <location>
        <begin position="569"/>
        <end position="588"/>
    </location>
</feature>
<feature type="region of interest" description="Disordered" evidence="1">
    <location>
        <begin position="321"/>
        <end position="340"/>
    </location>
</feature>